<dbReference type="GO" id="GO:0042742">
    <property type="term" value="P:defense response to bacterium"/>
    <property type="evidence" value="ECO:0007669"/>
    <property type="project" value="UniProtKB-KW"/>
</dbReference>
<gene>
    <name evidence="8" type="primary">DICT_1</name>
    <name evidence="8" type="ORF">EYF80_026769</name>
</gene>
<evidence type="ECO:0000313" key="8">
    <source>
        <dbReference type="EMBL" id="TNN63041.1"/>
    </source>
</evidence>
<evidence type="ECO:0000256" key="1">
    <source>
        <dbReference type="ARBA" id="ARBA00004613"/>
    </source>
</evidence>
<evidence type="ECO:0000256" key="6">
    <source>
        <dbReference type="ARBA" id="ARBA00023022"/>
    </source>
</evidence>
<keyword evidence="4" id="KW-0929">Antimicrobial</keyword>
<comment type="similarity">
    <text evidence="2">Belongs to the pleurocidin family.</text>
</comment>
<feature type="transmembrane region" description="Helical" evidence="7">
    <location>
        <begin position="29"/>
        <end position="46"/>
    </location>
</feature>
<protein>
    <submittedName>
        <fullName evidence="8">Dicentracin</fullName>
    </submittedName>
</protein>
<keyword evidence="9" id="KW-1185">Reference proteome</keyword>
<accession>A0A4Z2HBP0</accession>
<keyword evidence="3" id="KW-0964">Secreted</keyword>
<evidence type="ECO:0000256" key="3">
    <source>
        <dbReference type="ARBA" id="ARBA00022525"/>
    </source>
</evidence>
<dbReference type="InterPro" id="IPR012515">
    <property type="entry name" value="Antimicrobial12"/>
</dbReference>
<dbReference type="Proteomes" id="UP000314294">
    <property type="component" value="Unassembled WGS sequence"/>
</dbReference>
<evidence type="ECO:0000256" key="7">
    <source>
        <dbReference type="SAM" id="Phobius"/>
    </source>
</evidence>
<evidence type="ECO:0000256" key="5">
    <source>
        <dbReference type="ARBA" id="ARBA00022815"/>
    </source>
</evidence>
<proteinExistence type="inferred from homology"/>
<comment type="subcellular location">
    <subcellularLocation>
        <location evidence="1">Secreted</location>
    </subcellularLocation>
</comment>
<keyword evidence="6" id="KW-0044">Antibiotic</keyword>
<name>A0A4Z2HBP0_9TELE</name>
<keyword evidence="7" id="KW-1133">Transmembrane helix</keyword>
<comment type="caution">
    <text evidence="8">The sequence shown here is derived from an EMBL/GenBank/DDBJ whole genome shotgun (WGS) entry which is preliminary data.</text>
</comment>
<reference evidence="8 9" key="1">
    <citation type="submission" date="2019-03" db="EMBL/GenBank/DDBJ databases">
        <title>First draft genome of Liparis tanakae, snailfish: a comprehensive survey of snailfish specific genes.</title>
        <authorList>
            <person name="Kim W."/>
            <person name="Song I."/>
            <person name="Jeong J.-H."/>
            <person name="Kim D."/>
            <person name="Kim S."/>
            <person name="Ryu S."/>
            <person name="Song J.Y."/>
            <person name="Lee S.K."/>
        </authorList>
    </citation>
    <scope>NUCLEOTIDE SEQUENCE [LARGE SCALE GENOMIC DNA]</scope>
    <source>
        <tissue evidence="8">Muscle</tissue>
    </source>
</reference>
<keyword evidence="7" id="KW-0812">Transmembrane</keyword>
<sequence>MALSLIHKSHGAVAEMQELEQRAMDREQAMKFITLFLVLSLVVLMAEPGEGFLDSLFKGLVHMGKEIHKMKFVMIFLVLTLVVLMAEPGECFFKHFKSLLKGGRAAFRGVRDGWRDRFVETGRWPCCNGDLSKKSANKSDFAHGSSPVPDFLNWTCGLMVLMVALHSPPED</sequence>
<organism evidence="8 9">
    <name type="scientific">Liparis tanakae</name>
    <name type="common">Tanaka's snailfish</name>
    <dbReference type="NCBI Taxonomy" id="230148"/>
    <lineage>
        <taxon>Eukaryota</taxon>
        <taxon>Metazoa</taxon>
        <taxon>Chordata</taxon>
        <taxon>Craniata</taxon>
        <taxon>Vertebrata</taxon>
        <taxon>Euteleostomi</taxon>
        <taxon>Actinopterygii</taxon>
        <taxon>Neopterygii</taxon>
        <taxon>Teleostei</taxon>
        <taxon>Neoteleostei</taxon>
        <taxon>Acanthomorphata</taxon>
        <taxon>Eupercaria</taxon>
        <taxon>Perciformes</taxon>
        <taxon>Cottioidei</taxon>
        <taxon>Cottales</taxon>
        <taxon>Liparidae</taxon>
        <taxon>Liparis</taxon>
    </lineage>
</organism>
<feature type="transmembrane region" description="Helical" evidence="7">
    <location>
        <begin position="72"/>
        <end position="93"/>
    </location>
</feature>
<evidence type="ECO:0000256" key="2">
    <source>
        <dbReference type="ARBA" id="ARBA00007419"/>
    </source>
</evidence>
<dbReference type="Pfam" id="PF08107">
    <property type="entry name" value="Antimicrobial12"/>
    <property type="match status" value="1"/>
</dbReference>
<dbReference type="OrthoDB" id="8949506at2759"/>
<keyword evidence="7" id="KW-0472">Membrane</keyword>
<dbReference type="GO" id="GO:0005576">
    <property type="term" value="C:extracellular region"/>
    <property type="evidence" value="ECO:0007669"/>
    <property type="project" value="UniProtKB-SubCell"/>
</dbReference>
<keyword evidence="5" id="KW-0027">Amidation</keyword>
<dbReference type="EMBL" id="SRLO01000281">
    <property type="protein sequence ID" value="TNN63041.1"/>
    <property type="molecule type" value="Genomic_DNA"/>
</dbReference>
<dbReference type="AlphaFoldDB" id="A0A4Z2HBP0"/>
<evidence type="ECO:0000313" key="9">
    <source>
        <dbReference type="Proteomes" id="UP000314294"/>
    </source>
</evidence>
<evidence type="ECO:0000256" key="4">
    <source>
        <dbReference type="ARBA" id="ARBA00022529"/>
    </source>
</evidence>